<proteinExistence type="predicted"/>
<sequence length="71" mass="8381">MHILTAFSVLLAYKMSQSYLCLRKESLLLHRLVTCFVLILLLKYGDKRMQIVVIDLVIIKTYLYMSINWIS</sequence>
<evidence type="ECO:0000313" key="2">
    <source>
        <dbReference type="EMBL" id="KAL2743451.1"/>
    </source>
</evidence>
<feature type="transmembrane region" description="Helical" evidence="1">
    <location>
        <begin position="51"/>
        <end position="70"/>
    </location>
</feature>
<dbReference type="Proteomes" id="UP001607303">
    <property type="component" value="Unassembled WGS sequence"/>
</dbReference>
<keyword evidence="1" id="KW-0812">Transmembrane</keyword>
<name>A0ABD2CEE9_VESMC</name>
<keyword evidence="3" id="KW-1185">Reference proteome</keyword>
<reference evidence="2 3" key="1">
    <citation type="journal article" date="2024" name="Ann. Entomol. Soc. Am.">
        <title>Genomic analyses of the southern and eastern yellowjacket wasps (Hymenoptera: Vespidae) reveal evolutionary signatures of social life.</title>
        <authorList>
            <person name="Catto M.A."/>
            <person name="Caine P.B."/>
            <person name="Orr S.E."/>
            <person name="Hunt B.G."/>
            <person name="Goodisman M.A.D."/>
        </authorList>
    </citation>
    <scope>NUCLEOTIDE SEQUENCE [LARGE SCALE GENOMIC DNA]</scope>
    <source>
        <strain evidence="2">232</strain>
        <tissue evidence="2">Head and thorax</tissue>
    </source>
</reference>
<dbReference type="AlphaFoldDB" id="A0ABD2CEE9"/>
<protein>
    <submittedName>
        <fullName evidence="2">Uncharacterized protein</fullName>
    </submittedName>
</protein>
<evidence type="ECO:0000256" key="1">
    <source>
        <dbReference type="SAM" id="Phobius"/>
    </source>
</evidence>
<comment type="caution">
    <text evidence="2">The sequence shown here is derived from an EMBL/GenBank/DDBJ whole genome shotgun (WGS) entry which is preliminary data.</text>
</comment>
<dbReference type="EMBL" id="JAYRBN010000056">
    <property type="protein sequence ID" value="KAL2743451.1"/>
    <property type="molecule type" value="Genomic_DNA"/>
</dbReference>
<feature type="transmembrane region" description="Helical" evidence="1">
    <location>
        <begin position="28"/>
        <end position="44"/>
    </location>
</feature>
<organism evidence="2 3">
    <name type="scientific">Vespula maculifrons</name>
    <name type="common">Eastern yellow jacket</name>
    <name type="synonym">Wasp</name>
    <dbReference type="NCBI Taxonomy" id="7453"/>
    <lineage>
        <taxon>Eukaryota</taxon>
        <taxon>Metazoa</taxon>
        <taxon>Ecdysozoa</taxon>
        <taxon>Arthropoda</taxon>
        <taxon>Hexapoda</taxon>
        <taxon>Insecta</taxon>
        <taxon>Pterygota</taxon>
        <taxon>Neoptera</taxon>
        <taxon>Endopterygota</taxon>
        <taxon>Hymenoptera</taxon>
        <taxon>Apocrita</taxon>
        <taxon>Aculeata</taxon>
        <taxon>Vespoidea</taxon>
        <taxon>Vespidae</taxon>
        <taxon>Vespinae</taxon>
        <taxon>Vespula</taxon>
    </lineage>
</organism>
<accession>A0ABD2CEE9</accession>
<gene>
    <name evidence="2" type="ORF">V1477_008940</name>
</gene>
<keyword evidence="1" id="KW-1133">Transmembrane helix</keyword>
<evidence type="ECO:0000313" key="3">
    <source>
        <dbReference type="Proteomes" id="UP001607303"/>
    </source>
</evidence>
<keyword evidence="1" id="KW-0472">Membrane</keyword>